<dbReference type="EMBL" id="JAQQPM010000007">
    <property type="protein sequence ID" value="KAK2073547.1"/>
    <property type="molecule type" value="Genomic_DNA"/>
</dbReference>
<reference evidence="3" key="1">
    <citation type="journal article" date="2023" name="Mol. Plant Microbe Interact.">
        <title>Elucidating the Obligate Nature and Biological Capacity of an Invasive Fungal Corn Pathogen.</title>
        <authorList>
            <person name="MacCready J.S."/>
            <person name="Roggenkamp E.M."/>
            <person name="Gdanetz K."/>
            <person name="Chilvers M.I."/>
        </authorList>
    </citation>
    <scope>NUCLEOTIDE SEQUENCE</scope>
    <source>
        <strain evidence="3">PM02</strain>
    </source>
</reference>
<name>A0AAD9MEK7_9PEZI</name>
<feature type="compositionally biased region" description="Low complexity" evidence="1">
    <location>
        <begin position="63"/>
        <end position="79"/>
    </location>
</feature>
<dbReference type="Pfam" id="PF24808">
    <property type="entry name" value="DUF7707"/>
    <property type="match status" value="1"/>
</dbReference>
<feature type="region of interest" description="Disordered" evidence="1">
    <location>
        <begin position="60"/>
        <end position="81"/>
    </location>
</feature>
<evidence type="ECO:0000259" key="2">
    <source>
        <dbReference type="Pfam" id="PF24808"/>
    </source>
</evidence>
<feature type="domain" description="DUF7707" evidence="2">
    <location>
        <begin position="620"/>
        <end position="722"/>
    </location>
</feature>
<comment type="caution">
    <text evidence="3">The sequence shown here is derived from an EMBL/GenBank/DDBJ whole genome shotgun (WGS) entry which is preliminary data.</text>
</comment>
<keyword evidence="4" id="KW-1185">Reference proteome</keyword>
<dbReference type="InterPro" id="IPR056124">
    <property type="entry name" value="DUF7707"/>
</dbReference>
<organism evidence="3 4">
    <name type="scientific">Phyllachora maydis</name>
    <dbReference type="NCBI Taxonomy" id="1825666"/>
    <lineage>
        <taxon>Eukaryota</taxon>
        <taxon>Fungi</taxon>
        <taxon>Dikarya</taxon>
        <taxon>Ascomycota</taxon>
        <taxon>Pezizomycotina</taxon>
        <taxon>Sordariomycetes</taxon>
        <taxon>Sordariomycetidae</taxon>
        <taxon>Phyllachorales</taxon>
        <taxon>Phyllachoraceae</taxon>
        <taxon>Phyllachora</taxon>
    </lineage>
</organism>
<dbReference type="PANTHER" id="PTHR38118">
    <property type="entry name" value="ANCHORED CELL WALL PROTEIN 11-RELATED"/>
    <property type="match status" value="1"/>
</dbReference>
<dbReference type="AlphaFoldDB" id="A0AAD9MEK7"/>
<accession>A0AAD9MEK7</accession>
<feature type="region of interest" description="Disordered" evidence="1">
    <location>
        <begin position="93"/>
        <end position="121"/>
    </location>
</feature>
<evidence type="ECO:0000313" key="4">
    <source>
        <dbReference type="Proteomes" id="UP001217918"/>
    </source>
</evidence>
<dbReference type="Proteomes" id="UP001217918">
    <property type="component" value="Unassembled WGS sequence"/>
</dbReference>
<feature type="compositionally biased region" description="Polar residues" evidence="1">
    <location>
        <begin position="94"/>
        <end position="121"/>
    </location>
</feature>
<sequence length="795" mass="83680">MSTLAADVAFDFSFPPCDPATPPSFSFDPSLLEIPYQPGHSRSSSHASVWSFASSPLSETGMTAASTTTSTPARSPIRTHGPLLLPKIRDQDQAFESASTTASPSKRVKTSSPFTADDSSQPSLLCTPVNFLPTPDDSPAASRRASTCGDIVDNASAVDYTFPTYPLPAYVPTPGPDDITQAAQPQSYLSRAEAFLYQPYAGPRAPSPLAAAAPIAAEPVPQLQAFQPVPSTTLLSYLTAPNPAPALVRTISFPLRDPNNKHFWWDVRQIRPWTTFTASTILSLPGAADLVSCPVPAPCLPVPSTSQRHPETEAALHAIYASHYLPKLNSALALSSRRALQLSFPSAKTVNGMGMAMDCMFTANVAGDAASAAALFGGKPTARVVGLVRSFDRFNTGMRVEGNIKRVEYLRSLAQLHHAMREHGCRYGFILTEIELVFVRNGAEATPHFGYLEVGSVQLAAHHAGAAAGDRDGSVLAEVPLTACLALWGLCRLAGDEPMGAGQAHWRAEVGAPAEGTRRKALPRDDWMPQPQLAEKREAKRARGWVWPEDAVGRKEMGKRGVRPTHDFLQTDLAPLIFPTRSSLAPTRSPPSLSTTMRSSIVPGALSALALVAAQTQNFTIDPSSVPVGTRSSWCQAQVNNCMTLCGGSFALTPTDTCDLETLKYDCSCSNGTAPGLEYYTGTMPYFICTQAWEQCNAANENNAQGQEQCTKNIKDHCGTLTPVIPSGSSASSSSGSASGSSPTGSANGSQTGSATAPSATGTSPAVKGAAAAHHAFLLGNGAAIVAAVGLAALL</sequence>
<protein>
    <recommendedName>
        <fullName evidence="2">DUF7707 domain-containing protein</fullName>
    </recommendedName>
</protein>
<proteinExistence type="predicted"/>
<evidence type="ECO:0000313" key="3">
    <source>
        <dbReference type="EMBL" id="KAK2073547.1"/>
    </source>
</evidence>
<dbReference type="PANTHER" id="PTHR38118:SF3">
    <property type="entry name" value="ANCHORED CELL WALL PROTEIN 11"/>
    <property type="match status" value="1"/>
</dbReference>
<feature type="region of interest" description="Disordered" evidence="1">
    <location>
        <begin position="727"/>
        <end position="765"/>
    </location>
</feature>
<gene>
    <name evidence="3" type="ORF">P8C59_007826</name>
</gene>
<evidence type="ECO:0000256" key="1">
    <source>
        <dbReference type="SAM" id="MobiDB-lite"/>
    </source>
</evidence>